<feature type="region of interest" description="Disordered" evidence="1">
    <location>
        <begin position="304"/>
        <end position="331"/>
    </location>
</feature>
<evidence type="ECO:0008006" key="5">
    <source>
        <dbReference type="Google" id="ProtNLM"/>
    </source>
</evidence>
<reference evidence="3 4" key="1">
    <citation type="journal article" date="2012" name="J. Bacteriol.">
        <title>Complete Genome Sequence of the Fruiting Myxobacterium Corallococcus coralloides DSM 2259.</title>
        <authorList>
            <person name="Huntley S."/>
            <person name="Zhang Y."/>
            <person name="Treuner-Lange A."/>
            <person name="Kneip S."/>
            <person name="Sensen C.W."/>
            <person name="Sogaard-Andersen L."/>
        </authorList>
    </citation>
    <scope>NUCLEOTIDE SEQUENCE [LARGE SCALE GENOMIC DNA]</scope>
    <source>
        <strain evidence="4">ATCC 25202 / DSM 2259 / NBRC 100086 / M2</strain>
    </source>
</reference>
<dbReference type="OrthoDB" id="5509611at2"/>
<dbReference type="RefSeq" id="WP_014393079.1">
    <property type="nucleotide sequence ID" value="NC_017030.1"/>
</dbReference>
<dbReference type="KEGG" id="ccx:COCOR_00226"/>
<sequence>MAPAGKTDPEWNTLELRAPVDEVLRALDAIPQAWAAARWKRRKVTFAVLGGIALCAVAGAHIPSGEAALPAGLLAFGLAVVLLFYRLTLPELLHEKWKPSFSPDRRRLLAIRVLKRLQADLPPAEPVHLRLLLLPWPNGPGSGVARPGYWKEMPADWLDAWLLLETRLADGAHLRLSAVERRRYRLTRWPGNFPGYLRTKHRDVLFMDLQLRVKPERHPKLAALTESRARSAVRLPRGAQLQRLRVAEDRLRMRVRCGDDCWVAVRPKVDPNAKRTPYYGPDMSLAVTQMLLSLYQMLHVARLPPPPPEVVPKPKRDRKAKRSPKRRHGGV</sequence>
<name>H8MWL6_CORCM</name>
<proteinExistence type="predicted"/>
<feature type="transmembrane region" description="Helical" evidence="2">
    <location>
        <begin position="68"/>
        <end position="88"/>
    </location>
</feature>
<dbReference type="HOGENOM" id="CLU_838663_0_0_7"/>
<keyword evidence="2" id="KW-1133">Transmembrane helix</keyword>
<protein>
    <recommendedName>
        <fullName evidence="5">DUF3137 domain-containing protein</fullName>
    </recommendedName>
</protein>
<evidence type="ECO:0000313" key="3">
    <source>
        <dbReference type="EMBL" id="AFE03353.1"/>
    </source>
</evidence>
<evidence type="ECO:0000256" key="2">
    <source>
        <dbReference type="SAM" id="Phobius"/>
    </source>
</evidence>
<dbReference type="EMBL" id="CP003389">
    <property type="protein sequence ID" value="AFE03353.1"/>
    <property type="molecule type" value="Genomic_DNA"/>
</dbReference>
<organism evidence="3 4">
    <name type="scientific">Corallococcus coralloides (strain ATCC 25202 / DSM 2259 / NBRC 100086 / M2)</name>
    <name type="common">Myxococcus coralloides</name>
    <dbReference type="NCBI Taxonomy" id="1144275"/>
    <lineage>
        <taxon>Bacteria</taxon>
        <taxon>Pseudomonadati</taxon>
        <taxon>Myxococcota</taxon>
        <taxon>Myxococcia</taxon>
        <taxon>Myxococcales</taxon>
        <taxon>Cystobacterineae</taxon>
        <taxon>Myxococcaceae</taxon>
        <taxon>Corallococcus</taxon>
    </lineage>
</organism>
<dbReference type="STRING" id="1144275.COCOR_00226"/>
<keyword evidence="4" id="KW-1185">Reference proteome</keyword>
<dbReference type="AlphaFoldDB" id="H8MWL6"/>
<evidence type="ECO:0000256" key="1">
    <source>
        <dbReference type="SAM" id="MobiDB-lite"/>
    </source>
</evidence>
<accession>H8MWL6</accession>
<gene>
    <name evidence="3" type="ordered locus">COCOR_00226</name>
</gene>
<evidence type="ECO:0000313" key="4">
    <source>
        <dbReference type="Proteomes" id="UP000007587"/>
    </source>
</evidence>
<reference evidence="4" key="2">
    <citation type="submission" date="2012-03" db="EMBL/GenBank/DDBJ databases">
        <title>Genome sequence of the fruiting myxobacterium Corallococcus coralloides DSM 2259.</title>
        <authorList>
            <person name="Huntley S."/>
            <person name="Zhang Y."/>
            <person name="Treuner-Lange A."/>
            <person name="Sensen C.W."/>
            <person name="Sogaard-Andersen L."/>
        </authorList>
    </citation>
    <scope>NUCLEOTIDE SEQUENCE [LARGE SCALE GENOMIC DNA]</scope>
    <source>
        <strain evidence="4">ATCC 25202 / DSM 2259 / NBRC 100086 / M2</strain>
    </source>
</reference>
<feature type="transmembrane region" description="Helical" evidence="2">
    <location>
        <begin position="44"/>
        <end position="62"/>
    </location>
</feature>
<keyword evidence="2" id="KW-0472">Membrane</keyword>
<dbReference type="InParanoid" id="H8MWL6"/>
<dbReference type="Proteomes" id="UP000007587">
    <property type="component" value="Chromosome"/>
</dbReference>
<feature type="compositionally biased region" description="Basic residues" evidence="1">
    <location>
        <begin position="313"/>
        <end position="331"/>
    </location>
</feature>
<keyword evidence="2" id="KW-0812">Transmembrane</keyword>